<dbReference type="SUPFAM" id="SSF53756">
    <property type="entry name" value="UDP-Glycosyltransferase/glycogen phosphorylase"/>
    <property type="match status" value="1"/>
</dbReference>
<dbReference type="PATRIC" id="fig|56107.3.peg.4597"/>
<dbReference type="KEGG" id="csg:Cylst_4192"/>
<dbReference type="GO" id="GO:0016757">
    <property type="term" value="F:glycosyltransferase activity"/>
    <property type="evidence" value="ECO:0007669"/>
    <property type="project" value="InterPro"/>
</dbReference>
<keyword evidence="3" id="KW-0808">Transferase</keyword>
<dbReference type="InterPro" id="IPR028098">
    <property type="entry name" value="Glyco_trans_4-like_N"/>
</dbReference>
<evidence type="ECO:0000259" key="1">
    <source>
        <dbReference type="Pfam" id="PF00534"/>
    </source>
</evidence>
<gene>
    <name evidence="3" type="ORF">Cylst_4192</name>
</gene>
<dbReference type="Proteomes" id="UP000010475">
    <property type="component" value="Chromosome"/>
</dbReference>
<sequence>MNRQPIAFFIPTLAGGGAERVVINLLKGMLERDIPLDLVLVSATGLYLSQMPKQVRLFDLKSGRVLKAILPLSQYLRQNKPRGLISHISHANVVALLARDLARTNTPLIVVEHNNLSAFKSNLTRAKFLPPFMKWLYPHVEAIVGVSQGVVDDLEILFGFGKEKVSLIYNPVIDNELIAKAKAPLVHPWFQKGSPLVFLAVGRLTEQKDFLTLIKAFAILRKQVVARLVILGEGELRTELEATINALGITKDVSLPGFVENPYAYMSNASAFVLSSRWEGLPTVLIEAMACGCPVIATDCPSGPKEILEDGKYGSLVPMGDAESLSRAMLQILETSVNRDILVQRAMHFSREESVSKYLDLLVDR</sequence>
<feature type="domain" description="Glycosyltransferase subfamily 4-like N-terminal" evidence="2">
    <location>
        <begin position="16"/>
        <end position="172"/>
    </location>
</feature>
<dbReference type="STRING" id="56107.Cylst_4192"/>
<dbReference type="RefSeq" id="WP_015209534.1">
    <property type="nucleotide sequence ID" value="NC_019757.1"/>
</dbReference>
<dbReference type="Gene3D" id="3.40.50.2000">
    <property type="entry name" value="Glycogen Phosphorylase B"/>
    <property type="match status" value="2"/>
</dbReference>
<keyword evidence="4" id="KW-1185">Reference proteome</keyword>
<protein>
    <submittedName>
        <fullName evidence="3">Glycosyltransferase</fullName>
    </submittedName>
</protein>
<evidence type="ECO:0000313" key="4">
    <source>
        <dbReference type="Proteomes" id="UP000010475"/>
    </source>
</evidence>
<dbReference type="eggNOG" id="COG0438">
    <property type="taxonomic scope" value="Bacteria"/>
</dbReference>
<feature type="domain" description="Glycosyl transferase family 1" evidence="1">
    <location>
        <begin position="193"/>
        <end position="346"/>
    </location>
</feature>
<reference evidence="3 4" key="1">
    <citation type="submission" date="2012-06" db="EMBL/GenBank/DDBJ databases">
        <title>Finished chromosome of genome of Cylindrospermum stagnale PCC 7417.</title>
        <authorList>
            <consortium name="US DOE Joint Genome Institute"/>
            <person name="Gugger M."/>
            <person name="Coursin T."/>
            <person name="Rippka R."/>
            <person name="Tandeau De Marsac N."/>
            <person name="Huntemann M."/>
            <person name="Wei C.-L."/>
            <person name="Han J."/>
            <person name="Detter J.C."/>
            <person name="Han C."/>
            <person name="Tapia R."/>
            <person name="Chen A."/>
            <person name="Kyrpides N."/>
            <person name="Mavromatis K."/>
            <person name="Markowitz V."/>
            <person name="Szeto E."/>
            <person name="Ivanova N."/>
            <person name="Pagani I."/>
            <person name="Pati A."/>
            <person name="Goodwin L."/>
            <person name="Nordberg H.P."/>
            <person name="Cantor M.N."/>
            <person name="Hua S.X."/>
            <person name="Woyke T."/>
            <person name="Kerfeld C.A."/>
        </authorList>
    </citation>
    <scope>NUCLEOTIDE SEQUENCE [LARGE SCALE GENOMIC DNA]</scope>
    <source>
        <strain evidence="3 4">PCC 7417</strain>
    </source>
</reference>
<dbReference type="PANTHER" id="PTHR12526:SF630">
    <property type="entry name" value="GLYCOSYLTRANSFERASE"/>
    <property type="match status" value="1"/>
</dbReference>
<accession>K9X3L1</accession>
<organism evidence="3 4">
    <name type="scientific">Cylindrospermum stagnale PCC 7417</name>
    <dbReference type="NCBI Taxonomy" id="56107"/>
    <lineage>
        <taxon>Bacteria</taxon>
        <taxon>Bacillati</taxon>
        <taxon>Cyanobacteriota</taxon>
        <taxon>Cyanophyceae</taxon>
        <taxon>Nostocales</taxon>
        <taxon>Nostocaceae</taxon>
        <taxon>Cylindrospermum</taxon>
    </lineage>
</organism>
<dbReference type="InterPro" id="IPR001296">
    <property type="entry name" value="Glyco_trans_1"/>
</dbReference>
<dbReference type="Pfam" id="PF13439">
    <property type="entry name" value="Glyco_transf_4"/>
    <property type="match status" value="1"/>
</dbReference>
<dbReference type="EMBL" id="CP003642">
    <property type="protein sequence ID" value="AFZ26292.1"/>
    <property type="molecule type" value="Genomic_DNA"/>
</dbReference>
<evidence type="ECO:0000313" key="3">
    <source>
        <dbReference type="EMBL" id="AFZ26292.1"/>
    </source>
</evidence>
<dbReference type="AlphaFoldDB" id="K9X3L1"/>
<proteinExistence type="predicted"/>
<name>K9X3L1_9NOST</name>
<dbReference type="OrthoDB" id="9787617at2"/>
<evidence type="ECO:0000259" key="2">
    <source>
        <dbReference type="Pfam" id="PF13439"/>
    </source>
</evidence>
<dbReference type="Pfam" id="PF00534">
    <property type="entry name" value="Glycos_transf_1"/>
    <property type="match status" value="1"/>
</dbReference>
<dbReference type="PANTHER" id="PTHR12526">
    <property type="entry name" value="GLYCOSYLTRANSFERASE"/>
    <property type="match status" value="1"/>
</dbReference>
<dbReference type="CDD" id="cd03811">
    <property type="entry name" value="GT4_GT28_WabH-like"/>
    <property type="match status" value="1"/>
</dbReference>
<dbReference type="HOGENOM" id="CLU_009583_0_0_3"/>